<feature type="transmembrane region" description="Helical" evidence="1">
    <location>
        <begin position="164"/>
        <end position="183"/>
    </location>
</feature>
<feature type="transmembrane region" description="Helical" evidence="1">
    <location>
        <begin position="107"/>
        <end position="126"/>
    </location>
</feature>
<keyword evidence="1" id="KW-1133">Transmembrane helix</keyword>
<dbReference type="Proteomes" id="UP001206572">
    <property type="component" value="Unassembled WGS sequence"/>
</dbReference>
<dbReference type="CDD" id="cd03396">
    <property type="entry name" value="PAP2_like_6"/>
    <property type="match status" value="1"/>
</dbReference>
<feature type="transmembrane region" description="Helical" evidence="1">
    <location>
        <begin position="73"/>
        <end position="95"/>
    </location>
</feature>
<gene>
    <name evidence="3" type="ORF">NX780_00205</name>
</gene>
<feature type="domain" description="Phosphatidic acid phosphatase type 2/haloperoxidase" evidence="2">
    <location>
        <begin position="111"/>
        <end position="239"/>
    </location>
</feature>
<keyword evidence="1" id="KW-0472">Membrane</keyword>
<dbReference type="RefSeq" id="WP_258825853.1">
    <property type="nucleotide sequence ID" value="NZ_JANUHA010000001.1"/>
</dbReference>
<feature type="transmembrane region" description="Helical" evidence="1">
    <location>
        <begin position="190"/>
        <end position="207"/>
    </location>
</feature>
<keyword evidence="1" id="KW-0812">Transmembrane</keyword>
<dbReference type="InterPro" id="IPR000326">
    <property type="entry name" value="PAP2/HPO"/>
</dbReference>
<dbReference type="EMBL" id="JANUHA010000001">
    <property type="protein sequence ID" value="MCS0594761.1"/>
    <property type="molecule type" value="Genomic_DNA"/>
</dbReference>
<proteinExistence type="predicted"/>
<comment type="caution">
    <text evidence="3">The sequence shown here is derived from an EMBL/GenBank/DDBJ whole genome shotgun (WGS) entry which is preliminary data.</text>
</comment>
<evidence type="ECO:0000259" key="2">
    <source>
        <dbReference type="Pfam" id="PF01569"/>
    </source>
</evidence>
<organism evidence="3 4">
    <name type="scientific">Massilia agri</name>
    <dbReference type="NCBI Taxonomy" id="1886785"/>
    <lineage>
        <taxon>Bacteria</taxon>
        <taxon>Pseudomonadati</taxon>
        <taxon>Pseudomonadota</taxon>
        <taxon>Betaproteobacteria</taxon>
        <taxon>Burkholderiales</taxon>
        <taxon>Oxalobacteraceae</taxon>
        <taxon>Telluria group</taxon>
        <taxon>Massilia</taxon>
    </lineage>
</organism>
<feature type="transmembrane region" description="Helical" evidence="1">
    <location>
        <begin position="20"/>
        <end position="40"/>
    </location>
</feature>
<dbReference type="Pfam" id="PF01569">
    <property type="entry name" value="PAP2"/>
    <property type="match status" value="1"/>
</dbReference>
<sequence length="263" mass="28264">MVEESARQSSATLLDTRTAAWMAAWLGLAAMAIFALGRWLDADLWLADMFYDRALGGFPWRESWLTVTFSHQIAKGALTLFALALIGAALFDAAWPQPLLDAPLARLRLRVLAWSALLVPASISLIKQGSDAHCPWDLARYGGSAPYVRLFEALPEGVLPGHCFPGGHASSALWLVALAVLWLPGRPRTAWRAGGAGLGCGLLLGWMQQMRGAHFLSHTLWSAWIACALVLSIVVLLQARAARLAPSGETPLPAPAGTRSRAP</sequence>
<evidence type="ECO:0000313" key="3">
    <source>
        <dbReference type="EMBL" id="MCS0594761.1"/>
    </source>
</evidence>
<feature type="transmembrane region" description="Helical" evidence="1">
    <location>
        <begin position="219"/>
        <end position="237"/>
    </location>
</feature>
<evidence type="ECO:0000313" key="4">
    <source>
        <dbReference type="Proteomes" id="UP001206572"/>
    </source>
</evidence>
<dbReference type="InterPro" id="IPR036938">
    <property type="entry name" value="PAP2/HPO_sf"/>
</dbReference>
<evidence type="ECO:0000256" key="1">
    <source>
        <dbReference type="SAM" id="Phobius"/>
    </source>
</evidence>
<protein>
    <submittedName>
        <fullName evidence="3">Phosphatase PAP2 family protein</fullName>
    </submittedName>
</protein>
<keyword evidence="4" id="KW-1185">Reference proteome</keyword>
<name>A0ABT2AEU0_9BURK</name>
<reference evidence="3 4" key="1">
    <citation type="submission" date="2022-08" db="EMBL/GenBank/DDBJ databases">
        <title>Reclassification of Massilia species as members of the genera Telluria, Duganella, Pseudoduganella, Mokoshia gen. nov. and Zemynaea gen. nov. using orthogonal and non-orthogonal genome-based approaches.</title>
        <authorList>
            <person name="Bowman J.P."/>
        </authorList>
    </citation>
    <scope>NUCLEOTIDE SEQUENCE [LARGE SCALE GENOMIC DNA]</scope>
    <source>
        <strain evidence="3 4">JCM 31661</strain>
    </source>
</reference>
<accession>A0ABT2AEU0</accession>
<dbReference type="SUPFAM" id="SSF48317">
    <property type="entry name" value="Acid phosphatase/Vanadium-dependent haloperoxidase"/>
    <property type="match status" value="1"/>
</dbReference>